<dbReference type="GO" id="GO:0016491">
    <property type="term" value="F:oxidoreductase activity"/>
    <property type="evidence" value="ECO:0007669"/>
    <property type="project" value="InterPro"/>
</dbReference>
<dbReference type="Gene3D" id="3.40.109.10">
    <property type="entry name" value="NADH Oxidase"/>
    <property type="match status" value="1"/>
</dbReference>
<protein>
    <submittedName>
        <fullName evidence="1">Uncharacterized protein</fullName>
    </submittedName>
</protein>
<dbReference type="InterPro" id="IPR000415">
    <property type="entry name" value="Nitroreductase-like"/>
</dbReference>
<dbReference type="AlphaFoldDB" id="I3E6V0"/>
<dbReference type="STRING" id="997296.PB1_04795"/>
<proteinExistence type="predicted"/>
<dbReference type="EMBL" id="AFEU01000001">
    <property type="protein sequence ID" value="EIJ82221.1"/>
    <property type="molecule type" value="Genomic_DNA"/>
</dbReference>
<dbReference type="Proteomes" id="UP000010523">
    <property type="component" value="Unassembled WGS sequence"/>
</dbReference>
<name>I3E6V0_BACMT</name>
<sequence>MNSSATVKPLLMSYNKNKEGNFLRISMDVLTAIEKRREITHFSPDPIPDEVLDKLVKSLYLFQWK</sequence>
<gene>
    <name evidence="1" type="ORF">PB1_04795</name>
</gene>
<organism evidence="1 2">
    <name type="scientific">Bacillus methanolicus PB1</name>
    <dbReference type="NCBI Taxonomy" id="997296"/>
    <lineage>
        <taxon>Bacteria</taxon>
        <taxon>Bacillati</taxon>
        <taxon>Bacillota</taxon>
        <taxon>Bacilli</taxon>
        <taxon>Bacillales</taxon>
        <taxon>Bacillaceae</taxon>
        <taxon>Bacillus</taxon>
    </lineage>
</organism>
<dbReference type="SUPFAM" id="SSF55469">
    <property type="entry name" value="FMN-dependent nitroreductase-like"/>
    <property type="match status" value="1"/>
</dbReference>
<evidence type="ECO:0000313" key="2">
    <source>
        <dbReference type="Proteomes" id="UP000010523"/>
    </source>
</evidence>
<evidence type="ECO:0000313" key="1">
    <source>
        <dbReference type="EMBL" id="EIJ82221.1"/>
    </source>
</evidence>
<reference evidence="1 2" key="1">
    <citation type="journal article" date="2012" name="Appl. Environ. Microbiol.">
        <title>Genome Sequence of Thermotolerant Bacillus methanolicus: Features and Regulation Related to Methylotrophy and Production of L-Lysine and L-Glutamate from Methanol.</title>
        <authorList>
            <person name="Heggeset T.M."/>
            <person name="Krog A."/>
            <person name="Balzer S."/>
            <person name="Wentzel A."/>
            <person name="Ellingsen T.E."/>
            <person name="Brautaset T."/>
        </authorList>
    </citation>
    <scope>NUCLEOTIDE SEQUENCE [LARGE SCALE GENOMIC DNA]</scope>
    <source>
        <strain evidence="1 2">PB1</strain>
    </source>
</reference>
<comment type="caution">
    <text evidence="1">The sequence shown here is derived from an EMBL/GenBank/DDBJ whole genome shotgun (WGS) entry which is preliminary data.</text>
</comment>
<accession>I3E6V0</accession>
<dbReference type="eggNOG" id="COG0778">
    <property type="taxonomic scope" value="Bacteria"/>
</dbReference>
<keyword evidence="2" id="KW-1185">Reference proteome</keyword>
<dbReference type="PATRIC" id="fig|997296.3.peg.1041"/>